<dbReference type="Proteomes" id="UP000014680">
    <property type="component" value="Unassembled WGS sequence"/>
</dbReference>
<dbReference type="InterPro" id="IPR040430">
    <property type="entry name" value="CudA-like"/>
</dbReference>
<feature type="compositionally biased region" description="Polar residues" evidence="1">
    <location>
        <begin position="362"/>
        <end position="371"/>
    </location>
</feature>
<dbReference type="RefSeq" id="XP_004185631.1">
    <property type="nucleotide sequence ID" value="XM_004185583.1"/>
</dbReference>
<evidence type="ECO:0000313" key="2">
    <source>
        <dbReference type="EMBL" id="ELP86285.1"/>
    </source>
</evidence>
<dbReference type="PANTHER" id="PTHR38092:SF1">
    <property type="entry name" value="TRANSCRIPTIONAL REGULATOR CUDA-RELATED"/>
    <property type="match status" value="1"/>
</dbReference>
<evidence type="ECO:0008006" key="4">
    <source>
        <dbReference type="Google" id="ProtNLM"/>
    </source>
</evidence>
<dbReference type="VEuPathDB" id="AmoebaDB:EIN_114790"/>
<gene>
    <name evidence="2" type="ORF">EIN_114790</name>
</gene>
<feature type="compositionally biased region" description="Low complexity" evidence="1">
    <location>
        <begin position="189"/>
        <end position="203"/>
    </location>
</feature>
<feature type="region of interest" description="Disordered" evidence="1">
    <location>
        <begin position="352"/>
        <end position="412"/>
    </location>
</feature>
<dbReference type="PANTHER" id="PTHR38092">
    <property type="entry name" value="REGULATOR CUDA, PUTATIVE-RELATED"/>
    <property type="match status" value="1"/>
</dbReference>
<sequence length="412" mass="45649">MENTTSKQGDFLITCQHKLPKEERSDGSGGTKEVHVVIKQSSFIVVIVSETHVLEGCTVDCTLVYDNVGLTEVHYINQKPISYTVQITSANTITCDIRILVLSSQHEDMLFKVLFKITSKTGEVLGNLFSFPLRVISKADGKKKNLTKPPRLPPTHRPEQKAKPLTQPPIPSVPLQPTQIQNPPPVPLPINQHNTHQQPQQTQEGSAEQEENDDSILNTLQYQQQLLRELTQQTNSNPLSMPLVGMITSYQQLPQNQRIPQLLRIISSLNAQETALMSELVSMIVSINTTIQNDPQQNMVQPFQQFPQPNAAYQTEQQVGNNQFNQMGVMGQTSGNVTVTNMQNVNNVTTQQVGQNSQGGQPTQNQNNSVGSQYPSSSTPQPTFQTNTTPYSPQVNFSGGVDGSFYQDSNNN</sequence>
<dbReference type="OrthoDB" id="29077at2759"/>
<dbReference type="EMBL" id="KB207005">
    <property type="protein sequence ID" value="ELP86285.1"/>
    <property type="molecule type" value="Genomic_DNA"/>
</dbReference>
<organism evidence="2 3">
    <name type="scientific">Entamoeba invadens IP1</name>
    <dbReference type="NCBI Taxonomy" id="370355"/>
    <lineage>
        <taxon>Eukaryota</taxon>
        <taxon>Amoebozoa</taxon>
        <taxon>Evosea</taxon>
        <taxon>Archamoebae</taxon>
        <taxon>Mastigamoebida</taxon>
        <taxon>Entamoebidae</taxon>
        <taxon>Entamoeba</taxon>
    </lineage>
</organism>
<dbReference type="GeneID" id="14885244"/>
<evidence type="ECO:0000313" key="3">
    <source>
        <dbReference type="Proteomes" id="UP000014680"/>
    </source>
</evidence>
<name>A0A0A1TXY3_ENTIV</name>
<dbReference type="AlphaFoldDB" id="A0A0A1TXY3"/>
<keyword evidence="3" id="KW-1185">Reference proteome</keyword>
<evidence type="ECO:0000256" key="1">
    <source>
        <dbReference type="SAM" id="MobiDB-lite"/>
    </source>
</evidence>
<dbReference type="OMA" id="NSPFNVQ"/>
<feature type="region of interest" description="Disordered" evidence="1">
    <location>
        <begin position="142"/>
        <end position="212"/>
    </location>
</feature>
<proteinExistence type="predicted"/>
<accession>A0A0A1TXY3</accession>
<feature type="compositionally biased region" description="Low complexity" evidence="1">
    <location>
        <begin position="352"/>
        <end position="361"/>
    </location>
</feature>
<protein>
    <recommendedName>
        <fullName evidence="4">Transcriptional regulator cudA</fullName>
    </recommendedName>
</protein>
<feature type="compositionally biased region" description="Low complexity" evidence="1">
    <location>
        <begin position="372"/>
        <end position="390"/>
    </location>
</feature>
<dbReference type="KEGG" id="eiv:EIN_114790"/>
<reference evidence="2 3" key="1">
    <citation type="submission" date="2012-10" db="EMBL/GenBank/DDBJ databases">
        <authorList>
            <person name="Zafar N."/>
            <person name="Inman J."/>
            <person name="Hall N."/>
            <person name="Lorenzi H."/>
            <person name="Caler E."/>
        </authorList>
    </citation>
    <scope>NUCLEOTIDE SEQUENCE [LARGE SCALE GENOMIC DNA]</scope>
    <source>
        <strain evidence="2 3">IP1</strain>
    </source>
</reference>